<feature type="domain" description="5'-Nucleotidase C-terminal" evidence="5">
    <location>
        <begin position="367"/>
        <end position="517"/>
    </location>
</feature>
<name>A0ABW4SGX2_9BACL</name>
<evidence type="ECO:0000313" key="7">
    <source>
        <dbReference type="Proteomes" id="UP001597218"/>
    </source>
</evidence>
<dbReference type="InterPro" id="IPR006179">
    <property type="entry name" value="5_nucleotidase/apyrase"/>
</dbReference>
<dbReference type="InterPro" id="IPR006146">
    <property type="entry name" value="5'-Nucleotdase_CS"/>
</dbReference>
<comment type="similarity">
    <text evidence="2">Belongs to the 5'-nucleotidase family.</text>
</comment>
<dbReference type="InterPro" id="IPR004843">
    <property type="entry name" value="Calcineurin-like_PHP"/>
</dbReference>
<keyword evidence="3" id="KW-1133">Transmembrane helix</keyword>
<keyword evidence="3" id="KW-0812">Transmembrane</keyword>
<dbReference type="Proteomes" id="UP001597218">
    <property type="component" value="Unassembled WGS sequence"/>
</dbReference>
<evidence type="ECO:0000259" key="4">
    <source>
        <dbReference type="Pfam" id="PF00149"/>
    </source>
</evidence>
<evidence type="ECO:0000256" key="1">
    <source>
        <dbReference type="ARBA" id="ARBA00022729"/>
    </source>
</evidence>
<dbReference type="RefSeq" id="WP_381537389.1">
    <property type="nucleotide sequence ID" value="NZ_JBHUGI010000024.1"/>
</dbReference>
<dbReference type="InterPro" id="IPR008334">
    <property type="entry name" value="5'-Nucleotdase_C"/>
</dbReference>
<dbReference type="Pfam" id="PF02872">
    <property type="entry name" value="5_nucleotid_C"/>
    <property type="match status" value="1"/>
</dbReference>
<feature type="domain" description="Calcineurin-like phosphoesterase" evidence="4">
    <location>
        <begin position="38"/>
        <end position="269"/>
    </location>
</feature>
<feature type="transmembrane region" description="Helical" evidence="3">
    <location>
        <begin position="610"/>
        <end position="633"/>
    </location>
</feature>
<evidence type="ECO:0000259" key="5">
    <source>
        <dbReference type="Pfam" id="PF02872"/>
    </source>
</evidence>
<organism evidence="6 7">
    <name type="scientific">Sporosarcina siberiensis</name>
    <dbReference type="NCBI Taxonomy" id="1365606"/>
    <lineage>
        <taxon>Bacteria</taxon>
        <taxon>Bacillati</taxon>
        <taxon>Bacillota</taxon>
        <taxon>Bacilli</taxon>
        <taxon>Bacillales</taxon>
        <taxon>Caryophanaceae</taxon>
        <taxon>Sporosarcina</taxon>
    </lineage>
</organism>
<dbReference type="SUPFAM" id="SSF55816">
    <property type="entry name" value="5'-nucleotidase (syn. UDP-sugar hydrolase), C-terminal domain"/>
    <property type="match status" value="1"/>
</dbReference>
<keyword evidence="3" id="KW-0472">Membrane</keyword>
<evidence type="ECO:0000313" key="6">
    <source>
        <dbReference type="EMBL" id="MFD1928234.1"/>
    </source>
</evidence>
<dbReference type="PRINTS" id="PR01607">
    <property type="entry name" value="APYRASEFAMLY"/>
</dbReference>
<protein>
    <submittedName>
        <fullName evidence="6">Bifunctional metallophosphatase/5'-nucleotidase</fullName>
    </submittedName>
</protein>
<keyword evidence="1" id="KW-0732">Signal</keyword>
<dbReference type="SUPFAM" id="SSF56300">
    <property type="entry name" value="Metallo-dependent phosphatases"/>
    <property type="match status" value="1"/>
</dbReference>
<dbReference type="EMBL" id="JBHUGI010000024">
    <property type="protein sequence ID" value="MFD1928234.1"/>
    <property type="molecule type" value="Genomic_DNA"/>
</dbReference>
<gene>
    <name evidence="6" type="ORF">ACFSFY_09200</name>
</gene>
<proteinExistence type="inferred from homology"/>
<keyword evidence="2" id="KW-0378">Hydrolase</keyword>
<reference evidence="7" key="1">
    <citation type="journal article" date="2019" name="Int. J. Syst. Evol. Microbiol.">
        <title>The Global Catalogue of Microorganisms (GCM) 10K type strain sequencing project: providing services to taxonomists for standard genome sequencing and annotation.</title>
        <authorList>
            <consortium name="The Broad Institute Genomics Platform"/>
            <consortium name="The Broad Institute Genome Sequencing Center for Infectious Disease"/>
            <person name="Wu L."/>
            <person name="Ma J."/>
        </authorList>
    </citation>
    <scope>NUCLEOTIDE SEQUENCE [LARGE SCALE GENOMIC DNA]</scope>
    <source>
        <strain evidence="7">CGMCC 4.7177</strain>
    </source>
</reference>
<dbReference type="PANTHER" id="PTHR11575">
    <property type="entry name" value="5'-NUCLEOTIDASE-RELATED"/>
    <property type="match status" value="1"/>
</dbReference>
<evidence type="ECO:0000256" key="3">
    <source>
        <dbReference type="SAM" id="Phobius"/>
    </source>
</evidence>
<dbReference type="PANTHER" id="PTHR11575:SF24">
    <property type="entry name" value="5'-NUCLEOTIDASE"/>
    <property type="match status" value="1"/>
</dbReference>
<dbReference type="PROSITE" id="PS00786">
    <property type="entry name" value="5_NUCLEOTIDASE_2"/>
    <property type="match status" value="1"/>
</dbReference>
<dbReference type="Gene3D" id="3.60.21.10">
    <property type="match status" value="1"/>
</dbReference>
<dbReference type="CDD" id="cd00845">
    <property type="entry name" value="MPP_UshA_N_like"/>
    <property type="match status" value="1"/>
</dbReference>
<sequence length="650" mass="72234">MFKLFSILTLIAVIVGINSSNGKTASPEDSITILFSHDLHDNFLPFEIRKGQERFTVGGYARLYSTIKKQREIDPDALLVDAGDFAMGTLFQTIYASHAPSLRLMGLMGYDATTLGNHEFDFRAAGLAASLRTAKESGDKLPTIVASNTVFPKDEDGEIPVDLQDLKEAMEEYEVKDYHILERKGIKIGIIGLMGEEADGNAPMAGVTFGDIIECAKSTVATLKNDEKVDLIVAVSHSGTSDEKSKSEDELMAKSVPDIDVIISGHSHTLLEQPILVGNTIIGSVGEYGENLGVLNISQDDNGKWKLNNYELVLIDDAVAADPTISDLIDEYKEIVQENYLNNFEMGFDEVLAYSPFDFTAFSDLGAEQKEEPIGNLIGDSFIYTIKELEGNEYEPIAAAVMPYGTIRDTFSKGNITVSNVFNVNSLGIGPDEISGYPLLNIYLTGKELKTIAEVDASVQPIMNEVQLYVAGLSYTFNTRRFIFNKVTDVSLQDFDGKKEEIDDEKLYRVVAGLYSAQMLPYVNEKSFGILSVVPKTKEGTPVTNFEEQIIYMNGDQEVKEWYAMANYFKSFDKVNGVPQVPVYYKVMQNRKIVEENSNIVAILKNPNQFIVTIYAIALTLLIIVVLLITFIVKRRKRKNRIRVPKNLLT</sequence>
<keyword evidence="7" id="KW-1185">Reference proteome</keyword>
<dbReference type="InterPro" id="IPR029052">
    <property type="entry name" value="Metallo-depent_PP-like"/>
</dbReference>
<dbReference type="Pfam" id="PF00149">
    <property type="entry name" value="Metallophos"/>
    <property type="match status" value="1"/>
</dbReference>
<dbReference type="InterPro" id="IPR036907">
    <property type="entry name" value="5'-Nucleotdase_C_sf"/>
</dbReference>
<dbReference type="Gene3D" id="3.90.780.10">
    <property type="entry name" value="5'-Nucleotidase, C-terminal domain"/>
    <property type="match status" value="1"/>
</dbReference>
<comment type="caution">
    <text evidence="6">The sequence shown here is derived from an EMBL/GenBank/DDBJ whole genome shotgun (WGS) entry which is preliminary data.</text>
</comment>
<keyword evidence="2" id="KW-0547">Nucleotide-binding</keyword>
<accession>A0ABW4SGX2</accession>
<evidence type="ECO:0000256" key="2">
    <source>
        <dbReference type="RuleBase" id="RU362119"/>
    </source>
</evidence>